<keyword evidence="2" id="KW-1185">Reference proteome</keyword>
<name>B9T0C7_RICCO</name>
<accession>B9T0C7</accession>
<dbReference type="EMBL" id="EQ974301">
    <property type="protein sequence ID" value="EEF30687.1"/>
    <property type="molecule type" value="Genomic_DNA"/>
</dbReference>
<dbReference type="AlphaFoldDB" id="B9T0C7"/>
<evidence type="ECO:0000313" key="1">
    <source>
        <dbReference type="EMBL" id="EEF30687.1"/>
    </source>
</evidence>
<dbReference type="Proteomes" id="UP000008311">
    <property type="component" value="Unassembled WGS sequence"/>
</dbReference>
<evidence type="ECO:0008006" key="3">
    <source>
        <dbReference type="Google" id="ProtNLM"/>
    </source>
</evidence>
<protein>
    <recommendedName>
        <fullName evidence="3">Reverse transcriptase zinc-binding domain-containing protein</fullName>
    </recommendedName>
</protein>
<evidence type="ECO:0000313" key="2">
    <source>
        <dbReference type="Proteomes" id="UP000008311"/>
    </source>
</evidence>
<proteinExistence type="predicted"/>
<gene>
    <name evidence="1" type="ORF">RCOM_0483310</name>
</gene>
<reference evidence="2" key="1">
    <citation type="journal article" date="2010" name="Nat. Biotechnol.">
        <title>Draft genome sequence of the oilseed species Ricinus communis.</title>
        <authorList>
            <person name="Chan A.P."/>
            <person name="Crabtree J."/>
            <person name="Zhao Q."/>
            <person name="Lorenzi H."/>
            <person name="Orvis J."/>
            <person name="Puiu D."/>
            <person name="Melake-Berhan A."/>
            <person name="Jones K.M."/>
            <person name="Redman J."/>
            <person name="Chen G."/>
            <person name="Cahoon E.B."/>
            <person name="Gedil M."/>
            <person name="Stanke M."/>
            <person name="Haas B.J."/>
            <person name="Wortman J.R."/>
            <person name="Fraser-Liggett C.M."/>
            <person name="Ravel J."/>
            <person name="Rabinowicz P.D."/>
        </authorList>
    </citation>
    <scope>NUCLEOTIDE SEQUENCE [LARGE SCALE GENOMIC DNA]</scope>
    <source>
        <strain evidence="2">cv. Hale</strain>
    </source>
</reference>
<sequence length="206" mass="22766">MRISTSILPVGSIMKSRLRKNDACLRCDTPETLKHLFFGCCLSQAVWRISPLGLKNSHLSGLDFLSICSKMVWSESQSVRKAIEDQNEVITACASPLLRIELLLLPLKSARSGPLSSPFILESLALREAVRWASIQGCIKVVFEGIQVAKGACPPQPKQLLSLKMLPDLLPPLLNLLRLLDQLLTLVDLHNIPLSCAKEKALQFCI</sequence>
<organism evidence="1 2">
    <name type="scientific">Ricinus communis</name>
    <name type="common">Castor bean</name>
    <dbReference type="NCBI Taxonomy" id="3988"/>
    <lineage>
        <taxon>Eukaryota</taxon>
        <taxon>Viridiplantae</taxon>
        <taxon>Streptophyta</taxon>
        <taxon>Embryophyta</taxon>
        <taxon>Tracheophyta</taxon>
        <taxon>Spermatophyta</taxon>
        <taxon>Magnoliopsida</taxon>
        <taxon>eudicotyledons</taxon>
        <taxon>Gunneridae</taxon>
        <taxon>Pentapetalae</taxon>
        <taxon>rosids</taxon>
        <taxon>fabids</taxon>
        <taxon>Malpighiales</taxon>
        <taxon>Euphorbiaceae</taxon>
        <taxon>Acalyphoideae</taxon>
        <taxon>Acalypheae</taxon>
        <taxon>Ricinus</taxon>
    </lineage>
</organism>
<dbReference type="InParanoid" id="B9T0C7"/>